<dbReference type="EMBL" id="JAFKGL010000016">
    <property type="protein sequence ID" value="MBN9413097.1"/>
    <property type="molecule type" value="Genomic_DNA"/>
</dbReference>
<dbReference type="CDD" id="cd10154">
    <property type="entry name" value="NreA-like_DUF156"/>
    <property type="match status" value="1"/>
</dbReference>
<dbReference type="PANTHER" id="PTHR33677">
    <property type="entry name" value="TRANSCRIPTIONAL REPRESSOR FRMR-RELATED"/>
    <property type="match status" value="1"/>
</dbReference>
<reference evidence="2" key="1">
    <citation type="submission" date="2021-02" db="EMBL/GenBank/DDBJ databases">
        <title>Thiocyanate and organic carbon inputs drive convergent selection for specific autotrophic Afipia and Thiobacillus strains within complex microbiomes.</title>
        <authorList>
            <person name="Huddy R.J."/>
            <person name="Sachdeva R."/>
            <person name="Kadzinga F."/>
            <person name="Kantor R.S."/>
            <person name="Harrison S.T.L."/>
            <person name="Banfield J.F."/>
        </authorList>
    </citation>
    <scope>NUCLEOTIDE SEQUENCE</scope>
    <source>
        <strain evidence="2">SCN18_10_11_15_R4_P_38_20</strain>
    </source>
</reference>
<dbReference type="InterPro" id="IPR038390">
    <property type="entry name" value="Metal_Tscrpt_repr_sf"/>
</dbReference>
<dbReference type="InterPro" id="IPR003735">
    <property type="entry name" value="Metal_Tscrpt_repr"/>
</dbReference>
<protein>
    <submittedName>
        <fullName evidence="2">Metal-sensing transcriptional repressor</fullName>
    </submittedName>
</protein>
<comment type="similarity">
    <text evidence="1">Belongs to the FrmR/RcnR family.</text>
</comment>
<dbReference type="GO" id="GO:0045892">
    <property type="term" value="P:negative regulation of DNA-templated transcription"/>
    <property type="evidence" value="ECO:0007669"/>
    <property type="project" value="UniProtKB-ARBA"/>
</dbReference>
<comment type="caution">
    <text evidence="2">The sequence shown here is derived from an EMBL/GenBank/DDBJ whole genome shotgun (WGS) entry which is preliminary data.</text>
</comment>
<dbReference type="AlphaFoldDB" id="A0A8J7PR57"/>
<dbReference type="Gene3D" id="1.20.58.1000">
    <property type="entry name" value="Metal-sensitive repressor, helix protomer"/>
    <property type="match status" value="1"/>
</dbReference>
<organism evidence="2 3">
    <name type="scientific">Candidatus Paracaedimonas acanthamoebae</name>
    <dbReference type="NCBI Taxonomy" id="244581"/>
    <lineage>
        <taxon>Bacteria</taxon>
        <taxon>Pseudomonadati</taxon>
        <taxon>Pseudomonadota</taxon>
        <taxon>Alphaproteobacteria</taxon>
        <taxon>Holosporales</taxon>
        <taxon>Caedimonadaceae</taxon>
        <taxon>Candidatus Paracaedimonas</taxon>
    </lineage>
</organism>
<dbReference type="GO" id="GO:0046872">
    <property type="term" value="F:metal ion binding"/>
    <property type="evidence" value="ECO:0007669"/>
    <property type="project" value="InterPro"/>
</dbReference>
<evidence type="ECO:0000256" key="1">
    <source>
        <dbReference type="ARBA" id="ARBA00005260"/>
    </source>
</evidence>
<gene>
    <name evidence="2" type="ORF">J0H12_04155</name>
</gene>
<dbReference type="GO" id="GO:0003677">
    <property type="term" value="F:DNA binding"/>
    <property type="evidence" value="ECO:0007669"/>
    <property type="project" value="InterPro"/>
</dbReference>
<sequence length="92" mass="10628">MTKEHLHHTHPEVIKRLRRAQGHLRSTIEHLEEGRSCTDLAQQLHAVEKAIANAKKLLIHDHIDHCLEHSSDTSPKAMQAMITEFKHISKYL</sequence>
<evidence type="ECO:0000313" key="2">
    <source>
        <dbReference type="EMBL" id="MBN9413097.1"/>
    </source>
</evidence>
<dbReference type="Pfam" id="PF02583">
    <property type="entry name" value="Trns_repr_metal"/>
    <property type="match status" value="1"/>
</dbReference>
<dbReference type="Proteomes" id="UP000664414">
    <property type="component" value="Unassembled WGS sequence"/>
</dbReference>
<name>A0A8J7PR57_9PROT</name>
<proteinExistence type="inferred from homology"/>
<evidence type="ECO:0000313" key="3">
    <source>
        <dbReference type="Proteomes" id="UP000664414"/>
    </source>
</evidence>
<accession>A0A8J7PR57</accession>